<dbReference type="EMBL" id="CP017157">
    <property type="protein sequence ID" value="AOP49688.1"/>
    <property type="molecule type" value="Genomic_DNA"/>
</dbReference>
<sequence>MHRTHRPAVLLLLLLAVAFGPLLCRNGGEQAWGPGPGVRTVDGSGRAAVADDGERAAAAVPVAAVPKRCSGRHAPSPDESAPLPAPHRGEPLAPATTGAGPLAADLPAQYALARPPTDGARSADHTALLLVLRI</sequence>
<dbReference type="Proteomes" id="UP000094094">
    <property type="component" value="Chromosome"/>
</dbReference>
<evidence type="ECO:0000313" key="3">
    <source>
        <dbReference type="Proteomes" id="UP000094094"/>
    </source>
</evidence>
<reference evidence="2 3" key="1">
    <citation type="submission" date="2016-09" db="EMBL/GenBank/DDBJ databases">
        <title>Complete genome sequencing of Streptomyces lydicus 103 and metabolic pathways analysis of antibiotic biosynthesis.</title>
        <authorList>
            <person name="Jia N."/>
            <person name="Ding M.-Z."/>
            <person name="Gao F."/>
            <person name="Yuan Y.-J."/>
        </authorList>
    </citation>
    <scope>NUCLEOTIDE SEQUENCE [LARGE SCALE GENOMIC DNA]</scope>
    <source>
        <strain evidence="2 3">103</strain>
    </source>
</reference>
<protein>
    <submittedName>
        <fullName evidence="2">Uncharacterized protein</fullName>
    </submittedName>
</protein>
<feature type="region of interest" description="Disordered" evidence="1">
    <location>
        <begin position="33"/>
        <end position="52"/>
    </location>
</feature>
<evidence type="ECO:0000313" key="2">
    <source>
        <dbReference type="EMBL" id="AOP49688.1"/>
    </source>
</evidence>
<gene>
    <name evidence="2" type="ORF">SL103_28655</name>
</gene>
<dbReference type="RefSeq" id="WP_069571859.1">
    <property type="nucleotide sequence ID" value="NZ_CP017157.1"/>
</dbReference>
<feature type="region of interest" description="Disordered" evidence="1">
    <location>
        <begin position="66"/>
        <end position="101"/>
    </location>
</feature>
<evidence type="ECO:0000256" key="1">
    <source>
        <dbReference type="SAM" id="MobiDB-lite"/>
    </source>
</evidence>
<dbReference type="OrthoDB" id="4335563at2"/>
<feature type="compositionally biased region" description="Low complexity" evidence="1">
    <location>
        <begin position="91"/>
        <end position="101"/>
    </location>
</feature>
<proteinExistence type="predicted"/>
<dbReference type="KEGG" id="slc:SL103_28655"/>
<accession>A0A1D7VT62</accession>
<organism evidence="2 3">
    <name type="scientific">Streptomyces lydicus</name>
    <dbReference type="NCBI Taxonomy" id="47763"/>
    <lineage>
        <taxon>Bacteria</taxon>
        <taxon>Bacillati</taxon>
        <taxon>Actinomycetota</taxon>
        <taxon>Actinomycetes</taxon>
        <taxon>Kitasatosporales</taxon>
        <taxon>Streptomycetaceae</taxon>
        <taxon>Streptomyces</taxon>
    </lineage>
</organism>
<dbReference type="AlphaFoldDB" id="A0A1D7VT62"/>
<keyword evidence="3" id="KW-1185">Reference proteome</keyword>
<name>A0A1D7VT62_9ACTN</name>